<accession>A0ABN1ZAE7</accession>
<reference evidence="10" key="1">
    <citation type="journal article" date="2019" name="Int. J. Syst. Evol. Microbiol.">
        <title>The Global Catalogue of Microorganisms (GCM) 10K type strain sequencing project: providing services to taxonomists for standard genome sequencing and annotation.</title>
        <authorList>
            <consortium name="The Broad Institute Genomics Platform"/>
            <consortium name="The Broad Institute Genome Sequencing Center for Infectious Disease"/>
            <person name="Wu L."/>
            <person name="Ma J."/>
        </authorList>
    </citation>
    <scope>NUCLEOTIDE SEQUENCE [LARGE SCALE GENOMIC DNA]</scope>
    <source>
        <strain evidence="10">JCM 12140</strain>
    </source>
</reference>
<evidence type="ECO:0000313" key="9">
    <source>
        <dbReference type="EMBL" id="GAA1492320.1"/>
    </source>
</evidence>
<dbReference type="Gene3D" id="3.40.50.300">
    <property type="entry name" value="P-loop containing nucleotide triphosphate hydrolases"/>
    <property type="match status" value="2"/>
</dbReference>
<dbReference type="RefSeq" id="WP_204607577.1">
    <property type="nucleotide sequence ID" value="NZ_BAAAJX010000003.1"/>
</dbReference>
<keyword evidence="2 6" id="KW-0547">Nucleotide-binding</keyword>
<dbReference type="EMBL" id="BAAAJX010000003">
    <property type="protein sequence ID" value="GAA1492320.1"/>
    <property type="molecule type" value="Genomic_DNA"/>
</dbReference>
<feature type="coiled-coil region" evidence="6">
    <location>
        <begin position="167"/>
        <end position="194"/>
    </location>
</feature>
<comment type="caution">
    <text evidence="9">The sequence shown here is derived from an EMBL/GenBank/DDBJ whole genome shotgun (WGS) entry which is preliminary data.</text>
</comment>
<dbReference type="CDD" id="cd03278">
    <property type="entry name" value="ABC_SMC_barmotin"/>
    <property type="match status" value="1"/>
</dbReference>
<dbReference type="Gene3D" id="1.20.1060.20">
    <property type="match status" value="1"/>
</dbReference>
<dbReference type="InterPro" id="IPR003395">
    <property type="entry name" value="RecF/RecN/SMC_N"/>
</dbReference>
<feature type="compositionally biased region" description="Low complexity" evidence="7">
    <location>
        <begin position="955"/>
        <end position="982"/>
    </location>
</feature>
<name>A0ABN1ZAE7_9MICO</name>
<dbReference type="InterPro" id="IPR010935">
    <property type="entry name" value="SMC_hinge"/>
</dbReference>
<keyword evidence="4 6" id="KW-0175">Coiled coil</keyword>
<evidence type="ECO:0000256" key="3">
    <source>
        <dbReference type="ARBA" id="ARBA00022840"/>
    </source>
</evidence>
<sequence length="1254" mass="135055">MYLKSLTIKGFKSFAQPTTFAFEPGVTCIVGPNGSGKSNVVDALAWVMGEQGAKTLRGGKMEDVIFAGTATRGPLGRAQVTLTIDNADGLLPIEYAEVTIARTLFRNGGSEYAINGENCRLLDVQELLSDTGLGREMHVIVGQGQLDKVLHATPEDRRGFIEEAAGILKHRRRKEKTLRKLEAMQTNLTRLSDLAGEIRRQLKPLGRQAEVARKAQSVAAVARDAKARLLADDVVRLRRELRDHLAVETGRKSERGVLQERLDQIRQRQQQVEASMVGDDVDRARTVVHRLESVQERLRSLSMLANQRLMFLAQQAEAPQQGPTITPERVAGVRAEADRLDERAREMQAGTTTVGDQVRAARAALDALDEQIAAQAALVAQHDLDGQRLASAVEVARSKRSSAVNDRERRERSLTEAVARAEQAAAALEDVGRDPSLDADEDALTAALTTAREQLDRAQADRDAHRDRLHTLERERDALDARIAALALSIDVRDGSQAVIDAGRDGIVGRLADRLTVTPGFEAAVATALDGLADAVLADDRAVALGAVEHARSADLGRIDVVVADVPGSGSRLPAVLPSSVRRALDLVQGPPALTALLADTLVADDDVDLEAVLAAAPDATVVTRSGDLVRAARVTGGGARTTSRIELVADRDAAATRRQTVVSEAEEAATGLQAARTAVETARRAVDEADRAAREHARASAEYDRASASARARAENTAAEVDRLRAALAETDGTTAATDAALLEAETVLLQFTARPKPVVDASARPAAQEAVDAARAAEIEHRLQVETARERARAERRRADQLERQLEAERAAAEEAARLAVVRRAQIASAEGVLADLPVVLASVDRSLAQARVQLATEESERSRRNTELQTIRNEERELRDRLQTLTDGVHSLEMEIYEKRLHVTGVLDRAQSELGLGESVLVAEYGPDVPVPVDVLVDPRVLARRHREAARAAAAEAGDDGTTAGTDTTADTTTGADTTTDTDTDTSTETDADADTGTELVDAESTLPGGPALPEFEAPDVDPADVPTTPYVREEQERRLAAAERDLGRLGKVNPLALEEFQALEQRHAFLSEQLEDLQQTRTDLLTIIEELDGKMQTIFSSAFEDTQAAFDVVFPILFPGGSGSISLTNPDDLLTTGIDVQVKPAGKKIDRLTLLSGGERSLAAVALLVAIFTARPSPFYIMDEVEAALDDANLGRLLTVFGRLRQASQLIVITHQKRTMEIADALYGVSMRQDGVSAVVGQRVQRPRSG</sequence>
<keyword evidence="1 6" id="KW-0963">Cytoplasm</keyword>
<dbReference type="SMART" id="SM00968">
    <property type="entry name" value="SMC_hinge"/>
    <property type="match status" value="1"/>
</dbReference>
<dbReference type="PIRSF" id="PIRSF005719">
    <property type="entry name" value="SMC"/>
    <property type="match status" value="1"/>
</dbReference>
<feature type="binding site" evidence="6">
    <location>
        <begin position="32"/>
        <end position="39"/>
    </location>
    <ligand>
        <name>ATP</name>
        <dbReference type="ChEBI" id="CHEBI:30616"/>
    </ligand>
</feature>
<dbReference type="InterPro" id="IPR024704">
    <property type="entry name" value="SMC"/>
</dbReference>
<keyword evidence="10" id="KW-1185">Reference proteome</keyword>
<dbReference type="Gene3D" id="3.30.70.1620">
    <property type="match status" value="1"/>
</dbReference>
<feature type="region of interest" description="Disordered" evidence="7">
    <location>
        <begin position="955"/>
        <end position="1028"/>
    </location>
</feature>
<keyword evidence="5 6" id="KW-0238">DNA-binding</keyword>
<comment type="subcellular location">
    <subcellularLocation>
        <location evidence="6">Cytoplasm</location>
    </subcellularLocation>
</comment>
<dbReference type="PANTHER" id="PTHR43977">
    <property type="entry name" value="STRUCTURAL MAINTENANCE OF CHROMOSOMES PROTEIN 3"/>
    <property type="match status" value="1"/>
</dbReference>
<feature type="coiled-coil region" evidence="6">
    <location>
        <begin position="1036"/>
        <end position="1098"/>
    </location>
</feature>
<evidence type="ECO:0000256" key="5">
    <source>
        <dbReference type="ARBA" id="ARBA00023125"/>
    </source>
</evidence>
<feature type="compositionally biased region" description="Acidic residues" evidence="7">
    <location>
        <begin position="983"/>
        <end position="999"/>
    </location>
</feature>
<feature type="coiled-coil region" evidence="6">
    <location>
        <begin position="673"/>
        <end position="703"/>
    </location>
</feature>
<evidence type="ECO:0000256" key="6">
    <source>
        <dbReference type="HAMAP-Rule" id="MF_01894"/>
    </source>
</evidence>
<dbReference type="Proteomes" id="UP001501742">
    <property type="component" value="Unassembled WGS sequence"/>
</dbReference>
<proteinExistence type="inferred from homology"/>
<keyword evidence="3 6" id="KW-0067">ATP-binding</keyword>
<protein>
    <recommendedName>
        <fullName evidence="6">Chromosome partition protein Smc</fullName>
    </recommendedName>
</protein>
<dbReference type="SUPFAM" id="SSF75553">
    <property type="entry name" value="Smc hinge domain"/>
    <property type="match status" value="1"/>
</dbReference>
<organism evidence="9 10">
    <name type="scientific">Curtobacterium herbarum</name>
    <dbReference type="NCBI Taxonomy" id="150122"/>
    <lineage>
        <taxon>Bacteria</taxon>
        <taxon>Bacillati</taxon>
        <taxon>Actinomycetota</taxon>
        <taxon>Actinomycetes</taxon>
        <taxon>Micrococcales</taxon>
        <taxon>Microbacteriaceae</taxon>
        <taxon>Curtobacterium</taxon>
    </lineage>
</organism>
<dbReference type="SUPFAM" id="SSF52540">
    <property type="entry name" value="P-loop containing nucleoside triphosphate hydrolases"/>
    <property type="match status" value="1"/>
</dbReference>
<comment type="similarity">
    <text evidence="6">Belongs to the SMC family.</text>
</comment>
<feature type="coiled-coil region" evidence="6">
    <location>
        <begin position="787"/>
        <end position="821"/>
    </location>
</feature>
<dbReference type="InterPro" id="IPR027417">
    <property type="entry name" value="P-loop_NTPase"/>
</dbReference>
<dbReference type="InterPro" id="IPR036277">
    <property type="entry name" value="SMC_hinge_sf"/>
</dbReference>
<evidence type="ECO:0000256" key="2">
    <source>
        <dbReference type="ARBA" id="ARBA00022741"/>
    </source>
</evidence>
<evidence type="ECO:0000259" key="8">
    <source>
        <dbReference type="SMART" id="SM00968"/>
    </source>
</evidence>
<comment type="subunit">
    <text evidence="6">Homodimer.</text>
</comment>
<comment type="function">
    <text evidence="6">Required for chromosome condensation and partitioning.</text>
</comment>
<evidence type="ECO:0000256" key="4">
    <source>
        <dbReference type="ARBA" id="ARBA00023054"/>
    </source>
</evidence>
<evidence type="ECO:0000256" key="7">
    <source>
        <dbReference type="SAM" id="MobiDB-lite"/>
    </source>
</evidence>
<dbReference type="Pfam" id="PF02463">
    <property type="entry name" value="SMC_N"/>
    <property type="match status" value="1"/>
</dbReference>
<dbReference type="InterPro" id="IPR011890">
    <property type="entry name" value="SMC_prok"/>
</dbReference>
<gene>
    <name evidence="6" type="primary">smc</name>
    <name evidence="9" type="ORF">GCM10009627_06660</name>
</gene>
<feature type="domain" description="SMC hinge" evidence="8">
    <location>
        <begin position="505"/>
        <end position="613"/>
    </location>
</feature>
<feature type="coiled-coil region" evidence="6">
    <location>
        <begin position="411"/>
        <end position="489"/>
    </location>
</feature>
<evidence type="ECO:0000256" key="1">
    <source>
        <dbReference type="ARBA" id="ARBA00022490"/>
    </source>
</evidence>
<evidence type="ECO:0000313" key="10">
    <source>
        <dbReference type="Proteomes" id="UP001501742"/>
    </source>
</evidence>
<comment type="domain">
    <text evidence="6">Contains large globular domains required for ATP hydrolysis at each terminus and a third globular domain forming a flexible hinge near the middle of the molecule. These domains are separated by coiled-coil structures.</text>
</comment>
<dbReference type="Pfam" id="PF06470">
    <property type="entry name" value="SMC_hinge"/>
    <property type="match status" value="1"/>
</dbReference>
<dbReference type="HAMAP" id="MF_01894">
    <property type="entry name" value="Smc_prok"/>
    <property type="match status" value="1"/>
</dbReference>